<feature type="domain" description="DUF559" evidence="1">
    <location>
        <begin position="2"/>
        <end position="52"/>
    </location>
</feature>
<proteinExistence type="predicted"/>
<dbReference type="InterPro" id="IPR007569">
    <property type="entry name" value="DUF559"/>
</dbReference>
<dbReference type="AlphaFoldDB" id="A0A2U1B2V7"/>
<accession>A0A2U1B2V7</accession>
<name>A0A2U1B2V7_9BACT</name>
<evidence type="ECO:0000259" key="1">
    <source>
        <dbReference type="Pfam" id="PF04480"/>
    </source>
</evidence>
<evidence type="ECO:0000313" key="2">
    <source>
        <dbReference type="EMBL" id="PVY43014.1"/>
    </source>
</evidence>
<organism evidence="2 3">
    <name type="scientific">Pontibacter virosus</name>
    <dbReference type="NCBI Taxonomy" id="1765052"/>
    <lineage>
        <taxon>Bacteria</taxon>
        <taxon>Pseudomonadati</taxon>
        <taxon>Bacteroidota</taxon>
        <taxon>Cytophagia</taxon>
        <taxon>Cytophagales</taxon>
        <taxon>Hymenobacteraceae</taxon>
        <taxon>Pontibacter</taxon>
    </lineage>
</organism>
<evidence type="ECO:0000313" key="3">
    <source>
        <dbReference type="Proteomes" id="UP000245466"/>
    </source>
</evidence>
<dbReference type="EMBL" id="QEKI01000002">
    <property type="protein sequence ID" value="PVY43014.1"/>
    <property type="molecule type" value="Genomic_DNA"/>
</dbReference>
<keyword evidence="3" id="KW-1185">Reference proteome</keyword>
<dbReference type="Pfam" id="PF04480">
    <property type="entry name" value="DUF559"/>
    <property type="match status" value="1"/>
</dbReference>
<dbReference type="Gene3D" id="3.40.960.10">
    <property type="entry name" value="VSR Endonuclease"/>
    <property type="match status" value="1"/>
</dbReference>
<protein>
    <submittedName>
        <fullName evidence="2">Uncharacterized protein DUF559</fullName>
    </submittedName>
</protein>
<gene>
    <name evidence="2" type="ORF">C8E01_102190</name>
</gene>
<sequence length="59" mass="6981">MLAIEIDGDSHDYAYEVDKARQEKLESLGVRFLRFEDIEVKQNISNVLREVEAWVLENR</sequence>
<reference evidence="2 3" key="1">
    <citation type="submission" date="2018-04" db="EMBL/GenBank/DDBJ databases">
        <title>Genomic Encyclopedia of Type Strains, Phase IV (KMG-IV): sequencing the most valuable type-strain genomes for metagenomic binning, comparative biology and taxonomic classification.</title>
        <authorList>
            <person name="Goeker M."/>
        </authorList>
    </citation>
    <scope>NUCLEOTIDE SEQUENCE [LARGE SCALE GENOMIC DNA]</scope>
    <source>
        <strain evidence="2 3">DSM 100231</strain>
    </source>
</reference>
<dbReference type="Proteomes" id="UP000245466">
    <property type="component" value="Unassembled WGS sequence"/>
</dbReference>
<comment type="caution">
    <text evidence="2">The sequence shown here is derived from an EMBL/GenBank/DDBJ whole genome shotgun (WGS) entry which is preliminary data.</text>
</comment>